<dbReference type="Gene3D" id="2.60.120.10">
    <property type="entry name" value="Jelly Rolls"/>
    <property type="match status" value="1"/>
</dbReference>
<accession>A0A072PB74</accession>
<feature type="domain" description="Cupin type-2" evidence="1">
    <location>
        <begin position="50"/>
        <end position="112"/>
    </location>
</feature>
<dbReference type="OrthoDB" id="3765895at2759"/>
<proteinExistence type="predicted"/>
<dbReference type="Proteomes" id="UP000027920">
    <property type="component" value="Unassembled WGS sequence"/>
</dbReference>
<dbReference type="HOGENOM" id="CLU_108780_0_0_1"/>
<dbReference type="SUPFAM" id="SSF51182">
    <property type="entry name" value="RmlC-like cupins"/>
    <property type="match status" value="1"/>
</dbReference>
<protein>
    <recommendedName>
        <fullName evidence="1">Cupin type-2 domain-containing protein</fullName>
    </recommendedName>
</protein>
<name>A0A072PB74_9EURO</name>
<keyword evidence="3" id="KW-1185">Reference proteome</keyword>
<dbReference type="InterPro" id="IPR011051">
    <property type="entry name" value="RmlC_Cupin_sf"/>
</dbReference>
<comment type="caution">
    <text evidence="2">The sequence shown here is derived from an EMBL/GenBank/DDBJ whole genome shotgun (WGS) entry which is preliminary data.</text>
</comment>
<dbReference type="EMBL" id="AMGV01000004">
    <property type="protein sequence ID" value="KEF57334.1"/>
    <property type="molecule type" value="Genomic_DNA"/>
</dbReference>
<dbReference type="CDD" id="cd02208">
    <property type="entry name" value="cupin_RmlC-like"/>
    <property type="match status" value="1"/>
</dbReference>
<evidence type="ECO:0000259" key="1">
    <source>
        <dbReference type="Pfam" id="PF07883"/>
    </source>
</evidence>
<reference evidence="2 3" key="1">
    <citation type="submission" date="2013-03" db="EMBL/GenBank/DDBJ databases">
        <title>The Genome Sequence of Exophiala aquamarina CBS 119918.</title>
        <authorList>
            <consortium name="The Broad Institute Genomics Platform"/>
            <person name="Cuomo C."/>
            <person name="de Hoog S."/>
            <person name="Gorbushina A."/>
            <person name="Walker B."/>
            <person name="Young S.K."/>
            <person name="Zeng Q."/>
            <person name="Gargeya S."/>
            <person name="Fitzgerald M."/>
            <person name="Haas B."/>
            <person name="Abouelleil A."/>
            <person name="Allen A.W."/>
            <person name="Alvarado L."/>
            <person name="Arachchi H.M."/>
            <person name="Berlin A.M."/>
            <person name="Chapman S.B."/>
            <person name="Gainer-Dewar J."/>
            <person name="Goldberg J."/>
            <person name="Griggs A."/>
            <person name="Gujja S."/>
            <person name="Hansen M."/>
            <person name="Howarth C."/>
            <person name="Imamovic A."/>
            <person name="Ireland A."/>
            <person name="Larimer J."/>
            <person name="McCowan C."/>
            <person name="Murphy C."/>
            <person name="Pearson M."/>
            <person name="Poon T.W."/>
            <person name="Priest M."/>
            <person name="Roberts A."/>
            <person name="Saif S."/>
            <person name="Shea T."/>
            <person name="Sisk P."/>
            <person name="Sykes S."/>
            <person name="Wortman J."/>
            <person name="Nusbaum C."/>
            <person name="Birren B."/>
        </authorList>
    </citation>
    <scope>NUCLEOTIDE SEQUENCE [LARGE SCALE GENOMIC DNA]</scope>
    <source>
        <strain evidence="2 3">CBS 119918</strain>
    </source>
</reference>
<dbReference type="AlphaFoldDB" id="A0A072PB74"/>
<evidence type="ECO:0000313" key="3">
    <source>
        <dbReference type="Proteomes" id="UP000027920"/>
    </source>
</evidence>
<dbReference type="GeneID" id="25280177"/>
<evidence type="ECO:0000313" key="2">
    <source>
        <dbReference type="EMBL" id="KEF57334.1"/>
    </source>
</evidence>
<dbReference type="VEuPathDB" id="FungiDB:A1O9_05251"/>
<dbReference type="Pfam" id="PF07883">
    <property type="entry name" value="Cupin_2"/>
    <property type="match status" value="1"/>
</dbReference>
<dbReference type="InterPro" id="IPR013096">
    <property type="entry name" value="Cupin_2"/>
</dbReference>
<sequence length="198" mass="21726">MSAEQKNRTIPPGVTNNAKRTITNKLTGETVTWNKFGYETNGERSEATLVVGPGGGPPLHYHTSYAEKFEALNQTLGVSLNGKDIYIHPGEAADVPVGAPHRFFNDTDEDITFKGSVIPSHDGFERSLYILFGLCNDDLSDPKTALPKSILHTAIVADMGDMRFPGIAGVATNYLLKGLAAFARWRGIEEELLKKYWD</sequence>
<gene>
    <name evidence="2" type="ORF">A1O9_05251</name>
</gene>
<organism evidence="2 3">
    <name type="scientific">Exophiala aquamarina CBS 119918</name>
    <dbReference type="NCBI Taxonomy" id="1182545"/>
    <lineage>
        <taxon>Eukaryota</taxon>
        <taxon>Fungi</taxon>
        <taxon>Dikarya</taxon>
        <taxon>Ascomycota</taxon>
        <taxon>Pezizomycotina</taxon>
        <taxon>Eurotiomycetes</taxon>
        <taxon>Chaetothyriomycetidae</taxon>
        <taxon>Chaetothyriales</taxon>
        <taxon>Herpotrichiellaceae</taxon>
        <taxon>Exophiala</taxon>
    </lineage>
</organism>
<dbReference type="InterPro" id="IPR014710">
    <property type="entry name" value="RmlC-like_jellyroll"/>
</dbReference>
<dbReference type="RefSeq" id="XP_013259924.1">
    <property type="nucleotide sequence ID" value="XM_013404470.1"/>
</dbReference>